<dbReference type="InterPro" id="IPR030916">
    <property type="entry name" value="ELWxxDGT_rpt"/>
</dbReference>
<name>A0A930UDB7_9FLAO</name>
<dbReference type="InterPro" id="IPR011050">
    <property type="entry name" value="Pectin_lyase_fold/virulence"/>
</dbReference>
<protein>
    <recommendedName>
        <fullName evidence="5">Secretion system C-terminal sorting domain-containing protein</fullName>
    </recommendedName>
</protein>
<dbReference type="Gene3D" id="2.60.40.3620">
    <property type="match status" value="1"/>
</dbReference>
<dbReference type="InterPro" id="IPR032675">
    <property type="entry name" value="LRR_dom_sf"/>
</dbReference>
<proteinExistence type="predicted"/>
<dbReference type="CDD" id="cd12956">
    <property type="entry name" value="CBM_SusE-F_like"/>
    <property type="match status" value="1"/>
</dbReference>
<comment type="caution">
    <text evidence="3">The sequence shown here is derived from an EMBL/GenBank/DDBJ whole genome shotgun (WGS) entry which is preliminary data.</text>
</comment>
<evidence type="ECO:0000313" key="4">
    <source>
        <dbReference type="Proteomes" id="UP000646211"/>
    </source>
</evidence>
<keyword evidence="4" id="KW-1185">Reference proteome</keyword>
<keyword evidence="1" id="KW-0433">Leucine-rich repeat</keyword>
<dbReference type="InterPro" id="IPR052574">
    <property type="entry name" value="CDIRP"/>
</dbReference>
<gene>
    <name evidence="3" type="ORF">IR213_06950</name>
</gene>
<dbReference type="PANTHER" id="PTHR47566:SF1">
    <property type="entry name" value="PROTEIN NUD1"/>
    <property type="match status" value="1"/>
</dbReference>
<dbReference type="Gene3D" id="2.60.40.740">
    <property type="match status" value="1"/>
</dbReference>
<dbReference type="SUPFAM" id="SSF51126">
    <property type="entry name" value="Pectin lyase-like"/>
    <property type="match status" value="1"/>
</dbReference>
<dbReference type="GO" id="GO:0035591">
    <property type="term" value="F:signaling adaptor activity"/>
    <property type="evidence" value="ECO:0007669"/>
    <property type="project" value="TreeGrafter"/>
</dbReference>
<dbReference type="Gene3D" id="2.60.120.380">
    <property type="match status" value="1"/>
</dbReference>
<evidence type="ECO:0000256" key="2">
    <source>
        <dbReference type="ARBA" id="ARBA00022737"/>
    </source>
</evidence>
<dbReference type="Pfam" id="PF13573">
    <property type="entry name" value="SprB"/>
    <property type="match status" value="4"/>
</dbReference>
<evidence type="ECO:0000313" key="3">
    <source>
        <dbReference type="EMBL" id="MBF2708325.1"/>
    </source>
</evidence>
<dbReference type="InterPro" id="IPR025667">
    <property type="entry name" value="SprB_repeat"/>
</dbReference>
<accession>A0A930UDB7</accession>
<dbReference type="Proteomes" id="UP000646211">
    <property type="component" value="Unassembled WGS sequence"/>
</dbReference>
<dbReference type="Gene3D" id="3.80.10.10">
    <property type="entry name" value="Ribonuclease Inhibitor"/>
    <property type="match status" value="1"/>
</dbReference>
<dbReference type="NCBIfam" id="TIGR04534">
    <property type="entry name" value="ELWxxDGT_rpt"/>
    <property type="match status" value="1"/>
</dbReference>
<sequence length="2005" mass="210979">MKKFFFSYVIFLNGLMAFCQNPQLLKDVTPGNNTSGTIAQIVKTSNYTFFNENDGGAATDRSLYRTDGTPGGTIKLNLTYLPDPPPSPNNYKSTKAEKLTALGNKVIFAGDNSTNYGEIWASDGTQAGTIAIERFQPTITNRGAVYELAAMNGYVYYGVAATNNKTQIKRTDGTLAGTSVVFEFSSYTTAPEPGLFKVINGILYFNLYDSNGTGIDQLWRCDGTTAGTYMLKDFGLNQYVASWYMPANSGLFYWMVVKPGTGNVLWKSDGTIAGTVSVKTIGTTGNNNYPQFAATIGDNIAFAGLDGNGKELWTTDGTAAGTNMVADINPGTLNSNPSGLIFMNNRVYFSATKADSGTELWESDGSASGTVLVKDINPGIANSSPSSLVLSNNTILFRATTATEGSELWITDGTASNTLIAADINPGTNSSNPNTFTPGNPVYFAANNGVSGFEVFKYNNSEGVLGAKKVWLTGTAFGNWIEGGVIKLTNNGGGIFTATNIQIIGDGRFKFTEGTWVSAAGYSVAPGFPTGVSAVPGTDITGTLGFWNVTYNFVTKAYSFVPTPTDNWGIVGSATPNDWVGPDMPLAYDAISNKWSAVVSLNTGEIKFRNNNNWSVNYGDDGADGSLDTNGANIAITAGRYLITLDFNTLKYTIKSALVAIPDPNFEQALIDLGIDKDGVINASISRSDAEAVTELNVNGKNINSLEGIQAFTNLSKLYCQSNQIQVLDIGNNKALTVLECGGNQLTGLNVSLNPLLKVLGFGINNISLIDVSQNLNLEVFWCNNNNITSQNLDLNSKLSVIGLSNNPLAFVSLKNGNNVNVVYFEAYNTPNLACINADAIVSVSMSNSGKTFSENCSTTSLAGSWIVAPETRALKVGPTPGSDEWWFLKQEDIVARACYLDDKYEFNENGSFKNVLGSETFLEDWQGVLFQCGAPVAPHNSPNATYVYNQNAGTITLNGQGAYLGLPKVVNGYELPNGSVPNSITYNVSFLDNGTIMTLSINIGAGFWTYKLIKEPALKTYYVNDNSKSGDVFTSAIGNNNNIGTKAAPFATLTYALSIANEGDTIYVDAGAYPEQVIINKGVTIIGAGQDLTSFITPSTPLVPAPGPFTEIGLIETTQGIGDVHIRNISVNSVDGSSQNIIIQSGGSVKNCKLLNGGQGIFFRIESVTKTVLIENNTIQPNGIGINCQGAGLTANILNNTISKAGGYFAGIFAGLDFGPLPVLIIQNNIIQNYFGYGMLANSFNGNYTQNSIVGTSGFAIERTNGNKPIASCNWFGSPIAATVTSKINGAVNYTPWLTNGTDSDLVSNGFKPLPDVCNGTPVAVILDNSTNVTCNGAKNGTINIIASNGLAPYNLLWTNSDNPGYSSSIEDLTNLGPGTYQLLLTDTNGSTASLSNIVISEPSILTASIANNSTACSNNATVTALAGTPGYTYLWSNGATTASINNVPVGTYNVTVKDANGCSTTASITLIVGEAFNPSASVTDVSCFGGSNGAITVTNANGTAPFTFSKDGITFVSGTFPFSFSGLLAGTYNIAVKDFNGCTGFTTKTIAQPASLIATIITVQSTCSGQSTGAISVATAGGSGALKYSWTGTGYTSSQKNISGLVAGSYTLTVIDNNGCTTILNANVPTYNAISVNAAVTNVLCRGSLTGAIKLTVSGGSGSQSGFAYNWTGSTTSTNKEISNLGAGTNYNVTITDIGSGCIVTKSYVITQPASNLSLAASKTNATGCGGSLGTITATASGGTSPYEYKLDNGNYQSTSNFALLSSGSYTVWVKDANGCTSSKVVAITDNGSDQYESNNSKSQAKLISIGTTINARIALATDTADWFKFTPTITGNYKLTITHQSINYTFNMYPSANNAAALVPTSPTSTSKQYALTGGTTYYVQITGGLSFNCYDLSILPVANPAKYASTNTKVIAVEKLSVKAYPNPHQGLFNLSIISPEDGKAQIELFSILGQLLAKREVSIEKDQNTIVEFNDVGRGIILYHLTIGNQEANGKVYGKD</sequence>
<dbReference type="PANTHER" id="PTHR47566">
    <property type="match status" value="1"/>
</dbReference>
<evidence type="ECO:0000256" key="1">
    <source>
        <dbReference type="ARBA" id="ARBA00022614"/>
    </source>
</evidence>
<organism evidence="3 4">
    <name type="scientific">Flavobacterium soyangense</name>
    <dbReference type="NCBI Taxonomy" id="2023265"/>
    <lineage>
        <taxon>Bacteria</taxon>
        <taxon>Pseudomonadati</taxon>
        <taxon>Bacteroidota</taxon>
        <taxon>Flavobacteriia</taxon>
        <taxon>Flavobacteriales</taxon>
        <taxon>Flavobacteriaceae</taxon>
        <taxon>Flavobacterium</taxon>
    </lineage>
</organism>
<dbReference type="RefSeq" id="WP_194311583.1">
    <property type="nucleotide sequence ID" value="NZ_JADHEC010000011.1"/>
</dbReference>
<keyword evidence="2" id="KW-0677">Repeat</keyword>
<evidence type="ECO:0008006" key="5">
    <source>
        <dbReference type="Google" id="ProtNLM"/>
    </source>
</evidence>
<reference evidence="3" key="1">
    <citation type="submission" date="2020-11" db="EMBL/GenBank/DDBJ databases">
        <title>Genome of Flavobacterium soyangense.</title>
        <authorList>
            <person name="Liu Q."/>
            <person name="Xin Y.-H."/>
        </authorList>
    </citation>
    <scope>NUCLEOTIDE SEQUENCE</scope>
    <source>
        <strain evidence="3">CGMCC 1.13493</strain>
    </source>
</reference>
<dbReference type="EMBL" id="JADHEC010000011">
    <property type="protein sequence ID" value="MBF2708325.1"/>
    <property type="molecule type" value="Genomic_DNA"/>
</dbReference>
<dbReference type="SUPFAM" id="SSF52058">
    <property type="entry name" value="L domain-like"/>
    <property type="match status" value="1"/>
</dbReference>